<feature type="region of interest" description="Disordered" evidence="1">
    <location>
        <begin position="25"/>
        <end position="62"/>
    </location>
</feature>
<dbReference type="GeneID" id="8615998"/>
<organism evidence="2 3">
    <name type="scientific">Dictyostelium discoideum</name>
    <name type="common">Social amoeba</name>
    <dbReference type="NCBI Taxonomy" id="44689"/>
    <lineage>
        <taxon>Eukaryota</taxon>
        <taxon>Amoebozoa</taxon>
        <taxon>Evosea</taxon>
        <taxon>Eumycetozoa</taxon>
        <taxon>Dictyostelia</taxon>
        <taxon>Dictyosteliales</taxon>
        <taxon>Dictyosteliaceae</taxon>
        <taxon>Dictyostelium</taxon>
    </lineage>
</organism>
<keyword evidence="3" id="KW-1185">Reference proteome</keyword>
<dbReference type="AlphaFoldDB" id="Q55GJ0"/>
<protein>
    <submittedName>
        <fullName evidence="2">Uncharacterized protein</fullName>
    </submittedName>
</protein>
<sequence>MSTLLNTTSPIIVIIRRKSPIMKDSNASITAPTAPKPVSRSTTRSLTNAPINAVNSEDLPLI</sequence>
<dbReference type="InParanoid" id="Q55GJ0"/>
<reference evidence="2 3" key="1">
    <citation type="journal article" date="2005" name="Nature">
        <title>The genome of the social amoeba Dictyostelium discoideum.</title>
        <authorList>
            <consortium name="The Dictyostelium discoideum Sequencing Consortium"/>
            <person name="Eichinger L."/>
            <person name="Pachebat J.A."/>
            <person name="Glockner G."/>
            <person name="Rajandream M.A."/>
            <person name="Sucgang R."/>
            <person name="Berriman M."/>
            <person name="Song J."/>
            <person name="Olsen R."/>
            <person name="Szafranski K."/>
            <person name="Xu Q."/>
            <person name="Tunggal B."/>
            <person name="Kummerfeld S."/>
            <person name="Madera M."/>
            <person name="Konfortov B.A."/>
            <person name="Rivero F."/>
            <person name="Bankier A.T."/>
            <person name="Lehmann R."/>
            <person name="Hamlin N."/>
            <person name="Davies R."/>
            <person name="Gaudet P."/>
            <person name="Fey P."/>
            <person name="Pilcher K."/>
            <person name="Chen G."/>
            <person name="Saunders D."/>
            <person name="Sodergren E."/>
            <person name="Davis P."/>
            <person name="Kerhornou A."/>
            <person name="Nie X."/>
            <person name="Hall N."/>
            <person name="Anjard C."/>
            <person name="Hemphill L."/>
            <person name="Bason N."/>
            <person name="Farbrother P."/>
            <person name="Desany B."/>
            <person name="Just E."/>
            <person name="Morio T."/>
            <person name="Rost R."/>
            <person name="Churcher C."/>
            <person name="Cooper J."/>
            <person name="Haydock S."/>
            <person name="van Driessche N."/>
            <person name="Cronin A."/>
            <person name="Goodhead I."/>
            <person name="Muzny D."/>
            <person name="Mourier T."/>
            <person name="Pain A."/>
            <person name="Lu M."/>
            <person name="Harper D."/>
            <person name="Lindsay R."/>
            <person name="Hauser H."/>
            <person name="James K."/>
            <person name="Quiles M."/>
            <person name="Madan Babu M."/>
            <person name="Saito T."/>
            <person name="Buchrieser C."/>
            <person name="Wardroper A."/>
            <person name="Felder M."/>
            <person name="Thangavelu M."/>
            <person name="Johnson D."/>
            <person name="Knights A."/>
            <person name="Loulseged H."/>
            <person name="Mungall K."/>
            <person name="Oliver K."/>
            <person name="Price C."/>
            <person name="Quail M.A."/>
            <person name="Urushihara H."/>
            <person name="Hernandez J."/>
            <person name="Rabbinowitsch E."/>
            <person name="Steffen D."/>
            <person name="Sanders M."/>
            <person name="Ma J."/>
            <person name="Kohara Y."/>
            <person name="Sharp S."/>
            <person name="Simmonds M."/>
            <person name="Spiegler S."/>
            <person name="Tivey A."/>
            <person name="Sugano S."/>
            <person name="White B."/>
            <person name="Walker D."/>
            <person name="Woodward J."/>
            <person name="Winckler T."/>
            <person name="Tanaka Y."/>
            <person name="Shaulsky G."/>
            <person name="Schleicher M."/>
            <person name="Weinstock G."/>
            <person name="Rosenthal A."/>
            <person name="Cox E.C."/>
            <person name="Chisholm R.L."/>
            <person name="Gibbs R."/>
            <person name="Loomis W.F."/>
            <person name="Platzer M."/>
            <person name="Kay R.R."/>
            <person name="Williams J."/>
            <person name="Dear P.H."/>
            <person name="Noegel A.A."/>
            <person name="Barrell B."/>
            <person name="Kuspa A."/>
        </authorList>
    </citation>
    <scope>NUCLEOTIDE SEQUENCE [LARGE SCALE GENOMIC DNA]</scope>
    <source>
        <strain evidence="2 3">AX4</strain>
    </source>
</reference>
<feature type="compositionally biased region" description="Polar residues" evidence="1">
    <location>
        <begin position="39"/>
        <end position="55"/>
    </location>
</feature>
<gene>
    <name evidence="2" type="ORF">DDB_G0267652</name>
</gene>
<name>Q55GJ0_DICDI</name>
<dbReference type="VEuPathDB" id="AmoebaDB:DDB_G0267652"/>
<dbReference type="KEGG" id="ddi:DDB_G0267652"/>
<dbReference type="HOGENOM" id="CLU_2908758_0_0_1"/>
<dbReference type="EMBL" id="AAFI02000003">
    <property type="protein sequence ID" value="EAL73279.1"/>
    <property type="molecule type" value="Genomic_DNA"/>
</dbReference>
<evidence type="ECO:0000256" key="1">
    <source>
        <dbReference type="SAM" id="MobiDB-lite"/>
    </source>
</evidence>
<dbReference type="RefSeq" id="XP_647194.1">
    <property type="nucleotide sequence ID" value="XM_642102.1"/>
</dbReference>
<proteinExistence type="predicted"/>
<dbReference type="Proteomes" id="UP000002195">
    <property type="component" value="Unassembled WGS sequence"/>
</dbReference>
<dbReference type="PaxDb" id="44689-DDB0189434"/>
<accession>Q55GJ0</accession>
<evidence type="ECO:0000313" key="3">
    <source>
        <dbReference type="Proteomes" id="UP000002195"/>
    </source>
</evidence>
<comment type="caution">
    <text evidence="2">The sequence shown here is derived from an EMBL/GenBank/DDBJ whole genome shotgun (WGS) entry which is preliminary data.</text>
</comment>
<evidence type="ECO:0000313" key="2">
    <source>
        <dbReference type="EMBL" id="EAL73279.1"/>
    </source>
</evidence>